<dbReference type="Proteomes" id="UP000192042">
    <property type="component" value="Chromosome I"/>
</dbReference>
<proteinExistence type="predicted"/>
<dbReference type="EMBL" id="LT828648">
    <property type="protein sequence ID" value="SLM48242.1"/>
    <property type="molecule type" value="Genomic_DNA"/>
</dbReference>
<keyword evidence="3" id="KW-1185">Reference proteome</keyword>
<gene>
    <name evidence="2" type="ORF">NSJP_2070</name>
</gene>
<dbReference type="STRING" id="1325564.NSJP_2070"/>
<sequence>MNGQRHERCTHSRSAWFHQAEGGKSSAKSHMDQLRWSGLLSRRTEDKKECRSRRLEG</sequence>
<evidence type="ECO:0000313" key="2">
    <source>
        <dbReference type="EMBL" id="SLM48242.1"/>
    </source>
</evidence>
<dbReference type="AlphaFoldDB" id="A0A1W1I5F7"/>
<evidence type="ECO:0000313" key="3">
    <source>
        <dbReference type="Proteomes" id="UP000192042"/>
    </source>
</evidence>
<evidence type="ECO:0000256" key="1">
    <source>
        <dbReference type="SAM" id="MobiDB-lite"/>
    </source>
</evidence>
<feature type="region of interest" description="Disordered" evidence="1">
    <location>
        <begin position="1"/>
        <end position="38"/>
    </location>
</feature>
<feature type="compositionally biased region" description="Basic and acidic residues" evidence="1">
    <location>
        <begin position="1"/>
        <end position="10"/>
    </location>
</feature>
<organism evidence="2 3">
    <name type="scientific">Nitrospira japonica</name>
    <dbReference type="NCBI Taxonomy" id="1325564"/>
    <lineage>
        <taxon>Bacteria</taxon>
        <taxon>Pseudomonadati</taxon>
        <taxon>Nitrospirota</taxon>
        <taxon>Nitrospiria</taxon>
        <taxon>Nitrospirales</taxon>
        <taxon>Nitrospiraceae</taxon>
        <taxon>Nitrospira</taxon>
    </lineage>
</organism>
<accession>A0A1W1I5F7</accession>
<name>A0A1W1I5F7_9BACT</name>
<dbReference type="KEGG" id="nja:NSJP_2070"/>
<protein>
    <submittedName>
        <fullName evidence="2">Uncharacterized protein</fullName>
    </submittedName>
</protein>
<reference evidence="2 3" key="1">
    <citation type="submission" date="2017-03" db="EMBL/GenBank/DDBJ databases">
        <authorList>
            <person name="Afonso C.L."/>
            <person name="Miller P.J."/>
            <person name="Scott M.A."/>
            <person name="Spackman E."/>
            <person name="Goraichik I."/>
            <person name="Dimitrov K.M."/>
            <person name="Suarez D.L."/>
            <person name="Swayne D.E."/>
        </authorList>
    </citation>
    <scope>NUCLEOTIDE SEQUENCE [LARGE SCALE GENOMIC DNA]</scope>
    <source>
        <strain evidence="2">Genome sequencing of Nitrospira japonica strain NJ11</strain>
    </source>
</reference>